<dbReference type="EC" id="2.1.2.9" evidence="3"/>
<dbReference type="InterPro" id="IPR005793">
    <property type="entry name" value="Formyl_trans_C"/>
</dbReference>
<evidence type="ECO:0000259" key="8">
    <source>
        <dbReference type="Pfam" id="PF00551"/>
    </source>
</evidence>
<dbReference type="CDD" id="cd08646">
    <property type="entry name" value="FMT_core_Met-tRNA-FMT_N"/>
    <property type="match status" value="1"/>
</dbReference>
<comment type="caution">
    <text evidence="10">The sequence shown here is derived from an EMBL/GenBank/DDBJ whole genome shotgun (WGS) entry which is preliminary data.</text>
</comment>
<comment type="catalytic activity">
    <reaction evidence="7">
        <text>L-methionyl-tRNA(fMet) + (6R)-10-formyltetrahydrofolate = N-formyl-L-methionyl-tRNA(fMet) + (6S)-5,6,7,8-tetrahydrofolate + H(+)</text>
        <dbReference type="Rhea" id="RHEA:24380"/>
        <dbReference type="Rhea" id="RHEA-COMP:9952"/>
        <dbReference type="Rhea" id="RHEA-COMP:9953"/>
        <dbReference type="ChEBI" id="CHEBI:15378"/>
        <dbReference type="ChEBI" id="CHEBI:57453"/>
        <dbReference type="ChEBI" id="CHEBI:78530"/>
        <dbReference type="ChEBI" id="CHEBI:78844"/>
        <dbReference type="ChEBI" id="CHEBI:195366"/>
        <dbReference type="EC" id="2.1.2.9"/>
    </reaction>
</comment>
<accession>A0A7C5PRB2</accession>
<reference evidence="10" key="1">
    <citation type="journal article" date="2020" name="mSystems">
        <title>Genome- and Community-Level Interaction Insights into Carbon Utilization and Element Cycling Functions of Hydrothermarchaeota in Hydrothermal Sediment.</title>
        <authorList>
            <person name="Zhou Z."/>
            <person name="Liu Y."/>
            <person name="Xu W."/>
            <person name="Pan J."/>
            <person name="Luo Z.H."/>
            <person name="Li M."/>
        </authorList>
    </citation>
    <scope>NUCLEOTIDE SEQUENCE [LARGE SCALE GENOMIC DNA]</scope>
    <source>
        <strain evidence="10">SpSt-1019</strain>
    </source>
</reference>
<dbReference type="AlphaFoldDB" id="A0A7C5PRB2"/>
<evidence type="ECO:0000256" key="4">
    <source>
        <dbReference type="ARBA" id="ARBA00016014"/>
    </source>
</evidence>
<dbReference type="PANTHER" id="PTHR11138:SF5">
    <property type="entry name" value="METHIONYL-TRNA FORMYLTRANSFERASE, MITOCHONDRIAL"/>
    <property type="match status" value="1"/>
</dbReference>
<dbReference type="Gene3D" id="3.10.25.10">
    <property type="entry name" value="Formyl transferase, C-terminal domain"/>
    <property type="match status" value="1"/>
</dbReference>
<keyword evidence="6" id="KW-0648">Protein biosynthesis</keyword>
<dbReference type="Pfam" id="PF00551">
    <property type="entry name" value="Formyl_trans_N"/>
    <property type="match status" value="1"/>
</dbReference>
<dbReference type="EMBL" id="DRUY01000242">
    <property type="protein sequence ID" value="HHI66294.1"/>
    <property type="molecule type" value="Genomic_DNA"/>
</dbReference>
<dbReference type="Gene3D" id="3.40.50.170">
    <property type="entry name" value="Formyl transferase, N-terminal domain"/>
    <property type="match status" value="1"/>
</dbReference>
<dbReference type="PANTHER" id="PTHR11138">
    <property type="entry name" value="METHIONYL-TRNA FORMYLTRANSFERASE"/>
    <property type="match status" value="1"/>
</dbReference>
<dbReference type="InterPro" id="IPR011034">
    <property type="entry name" value="Formyl_transferase-like_C_sf"/>
</dbReference>
<gene>
    <name evidence="10" type="primary">fmt</name>
    <name evidence="10" type="ORF">ENL70_07090</name>
</gene>
<dbReference type="InterPro" id="IPR036477">
    <property type="entry name" value="Formyl_transf_N_sf"/>
</dbReference>
<dbReference type="Pfam" id="PF02911">
    <property type="entry name" value="Formyl_trans_C"/>
    <property type="match status" value="1"/>
</dbReference>
<proteinExistence type="inferred from homology"/>
<dbReference type="InterPro" id="IPR002376">
    <property type="entry name" value="Formyl_transf_N"/>
</dbReference>
<comment type="similarity">
    <text evidence="2">Belongs to the Fmt family.</text>
</comment>
<dbReference type="InterPro" id="IPR044135">
    <property type="entry name" value="Met-tRNA-FMT_C"/>
</dbReference>
<evidence type="ECO:0000256" key="5">
    <source>
        <dbReference type="ARBA" id="ARBA00022679"/>
    </source>
</evidence>
<dbReference type="SUPFAM" id="SSF50486">
    <property type="entry name" value="FMT C-terminal domain-like"/>
    <property type="match status" value="1"/>
</dbReference>
<evidence type="ECO:0000256" key="7">
    <source>
        <dbReference type="ARBA" id="ARBA00048558"/>
    </source>
</evidence>
<sequence length="307" mass="34499">MRLNLIFFGTPSYSVNVLESLIKSRHKVKGIVTKKPSLVGRKKILKPSPVEIFARENNIPLYTGSTKDLEFYDFFNKLKPEIGVVAFFGEIIPTRVIDLFKYKMVNLHPSLLPKYRGIAPVPRTILNGEDIFGVTIHEIVKELDAGDIYDQVSFKISEKKSSGELLNFLSKEGSHLLIKVLDSIENGCFKKNTQNSLEATYAELLKLEEVIFTFNEKAINIERKVLAANPDPIARVKTNYGELLVYKAFATDGLGEPSKIVGIEKDSLKVATKEGVVLLEEVQFAGRRRIKGKELLNGLRLKIGDFL</sequence>
<dbReference type="SUPFAM" id="SSF53328">
    <property type="entry name" value="Formyltransferase"/>
    <property type="match status" value="1"/>
</dbReference>
<dbReference type="GO" id="GO:0005829">
    <property type="term" value="C:cytosol"/>
    <property type="evidence" value="ECO:0007669"/>
    <property type="project" value="TreeGrafter"/>
</dbReference>
<evidence type="ECO:0000313" key="10">
    <source>
        <dbReference type="EMBL" id="HHI66294.1"/>
    </source>
</evidence>
<dbReference type="NCBIfam" id="TIGR00460">
    <property type="entry name" value="fmt"/>
    <property type="match status" value="1"/>
</dbReference>
<dbReference type="InterPro" id="IPR037022">
    <property type="entry name" value="Formyl_trans_C_sf"/>
</dbReference>
<feature type="domain" description="Formyl transferase N-terminal" evidence="8">
    <location>
        <begin position="4"/>
        <end position="181"/>
    </location>
</feature>
<evidence type="ECO:0000259" key="9">
    <source>
        <dbReference type="Pfam" id="PF02911"/>
    </source>
</evidence>
<dbReference type="GO" id="GO:0004479">
    <property type="term" value="F:methionyl-tRNA formyltransferase activity"/>
    <property type="evidence" value="ECO:0007669"/>
    <property type="project" value="UniProtKB-EC"/>
</dbReference>
<comment type="function">
    <text evidence="1">Attaches a formyl group to the free amino group of methionyl-tRNA(fMet). The formyl group appears to play a dual role in the initiator identity of N-formylmethionyl-tRNA by promoting its recognition by IF2 and preventing the misappropriation of this tRNA by the elongation apparatus.</text>
</comment>
<protein>
    <recommendedName>
        <fullName evidence="4">Methionyl-tRNA formyltransferase</fullName>
        <ecNumber evidence="3">2.1.2.9</ecNumber>
    </recommendedName>
</protein>
<evidence type="ECO:0000256" key="6">
    <source>
        <dbReference type="ARBA" id="ARBA00022917"/>
    </source>
</evidence>
<name>A0A7C5PRB2_9BACT</name>
<keyword evidence="5 10" id="KW-0808">Transferase</keyword>
<organism evidence="10">
    <name type="scientific">Thermodesulfobium narugense</name>
    <dbReference type="NCBI Taxonomy" id="184064"/>
    <lineage>
        <taxon>Bacteria</taxon>
        <taxon>Pseudomonadati</taxon>
        <taxon>Thermodesulfobiota</taxon>
        <taxon>Thermodesulfobiia</taxon>
        <taxon>Thermodesulfobiales</taxon>
        <taxon>Thermodesulfobiaceae</taxon>
        <taxon>Thermodesulfobium</taxon>
    </lineage>
</organism>
<feature type="domain" description="Formyl transferase C-terminal" evidence="9">
    <location>
        <begin position="207"/>
        <end position="299"/>
    </location>
</feature>
<dbReference type="InterPro" id="IPR005794">
    <property type="entry name" value="Fmt"/>
</dbReference>
<dbReference type="InterPro" id="IPR041711">
    <property type="entry name" value="Met-tRNA-FMT_N"/>
</dbReference>
<evidence type="ECO:0000256" key="3">
    <source>
        <dbReference type="ARBA" id="ARBA00012261"/>
    </source>
</evidence>
<evidence type="ECO:0000256" key="2">
    <source>
        <dbReference type="ARBA" id="ARBA00010699"/>
    </source>
</evidence>
<evidence type="ECO:0000256" key="1">
    <source>
        <dbReference type="ARBA" id="ARBA00002606"/>
    </source>
</evidence>
<dbReference type="CDD" id="cd08704">
    <property type="entry name" value="Met_tRNA_FMT_C"/>
    <property type="match status" value="1"/>
</dbReference>